<organism evidence="2 3">
    <name type="scientific">Algoriphagus halophytocola</name>
    <dbReference type="NCBI Taxonomy" id="2991499"/>
    <lineage>
        <taxon>Bacteria</taxon>
        <taxon>Pseudomonadati</taxon>
        <taxon>Bacteroidota</taxon>
        <taxon>Cytophagia</taxon>
        <taxon>Cytophagales</taxon>
        <taxon>Cyclobacteriaceae</taxon>
        <taxon>Algoriphagus</taxon>
    </lineage>
</organism>
<keyword evidence="3" id="KW-1185">Reference proteome</keyword>
<feature type="transmembrane region" description="Helical" evidence="1">
    <location>
        <begin position="16"/>
        <end position="37"/>
    </location>
</feature>
<gene>
    <name evidence="2" type="ORF">OM944_15330</name>
</gene>
<keyword evidence="1" id="KW-0812">Transmembrane</keyword>
<name>A0ABY6MH98_9BACT</name>
<protein>
    <submittedName>
        <fullName evidence="2">Uncharacterized protein</fullName>
    </submittedName>
</protein>
<accession>A0ABY6MH98</accession>
<dbReference type="EMBL" id="CP110226">
    <property type="protein sequence ID" value="UZD22036.1"/>
    <property type="molecule type" value="Genomic_DNA"/>
</dbReference>
<keyword evidence="1" id="KW-1133">Transmembrane helix</keyword>
<dbReference type="RefSeq" id="WP_264808501.1">
    <property type="nucleotide sequence ID" value="NZ_CP110226.1"/>
</dbReference>
<evidence type="ECO:0000313" key="3">
    <source>
        <dbReference type="Proteomes" id="UP001163156"/>
    </source>
</evidence>
<dbReference type="Proteomes" id="UP001163156">
    <property type="component" value="Chromosome"/>
</dbReference>
<proteinExistence type="predicted"/>
<sequence length="104" mass="11887">MSNSFSLDPSFQIAKVFVRLGMIFSAIMVGVFIYLIYLASLGIMSDWDISIKTSFFHYYPDPSAEFWQMLFFSLPAVGFVISFFVLGWLGKRIKTEGNFVSKAR</sequence>
<reference evidence="2" key="1">
    <citation type="submission" date="2022-10" db="EMBL/GenBank/DDBJ databases">
        <title>Algoriphagus sp. a novel bacteria isolate from halophytes salicornia europaea.</title>
        <authorList>
            <person name="Peng Y."/>
            <person name="Jiang L."/>
            <person name="Lee J."/>
        </authorList>
    </citation>
    <scope>NUCLEOTIDE SEQUENCE</scope>
    <source>
        <strain evidence="2">TR-M5</strain>
    </source>
</reference>
<feature type="transmembrane region" description="Helical" evidence="1">
    <location>
        <begin position="66"/>
        <end position="89"/>
    </location>
</feature>
<evidence type="ECO:0000313" key="2">
    <source>
        <dbReference type="EMBL" id="UZD22036.1"/>
    </source>
</evidence>
<evidence type="ECO:0000256" key="1">
    <source>
        <dbReference type="SAM" id="Phobius"/>
    </source>
</evidence>
<keyword evidence="1" id="KW-0472">Membrane</keyword>